<dbReference type="Proteomes" id="UP000204438">
    <property type="component" value="Segment"/>
</dbReference>
<evidence type="ECO:0000256" key="1">
    <source>
        <dbReference type="ARBA" id="ARBA00008857"/>
    </source>
</evidence>
<feature type="compositionally biased region" description="Low complexity" evidence="3">
    <location>
        <begin position="379"/>
        <end position="393"/>
    </location>
</feature>
<name>A0A0F7KLP0_9VIRU</name>
<proteinExistence type="inferred from homology"/>
<sequence length="393" mass="45945">MANTSNTMMNNILKSHTTSTIRKLNELELNRRMDGLPTEVLENLIRRKLPDPSKRRIVRTVIVKPKIPPCLNNAIVSLALMDEKSMRRRIEIFIGYCRYKNFTYNTTKRYFHILKLNGLFGKEDEVNGNADEIEAIRYLRPNKLLFVDGGKTHIRIVSMVNFKTFIEYLHKNFSVYTAPILVAAYTGLRSFEILQFSTYTIYQLLNQQQPIAIKRKHTVVKSYDIEPIFWQPVYNSHLNVFVENLRDLYYDDYKIFIDFQINIKLFPVTPKTLGNRIKSLYFEAIGHAPPNGFGIHSCRNMIAMLMAEKTENIYAIQQFLQHRNVSTTRHYIKADFTKTTKEFNRLTKYEFSNINRKLEKINTETAVTSKSIITKNDNDGNNNNNNNNNNKSV</sequence>
<comment type="similarity">
    <text evidence="1">Belongs to the 'phage' integrase family.</text>
</comment>
<dbReference type="GO" id="GO:0003677">
    <property type="term" value="F:DNA binding"/>
    <property type="evidence" value="ECO:0007669"/>
    <property type="project" value="InterPro"/>
</dbReference>
<protein>
    <submittedName>
        <fullName evidence="5">ACH96205.1 dnaint/rec-like protein</fullName>
    </submittedName>
    <submittedName>
        <fullName evidence="4">Putative dnaint/rec</fullName>
    </submittedName>
</protein>
<dbReference type="GO" id="GO:0015074">
    <property type="term" value="P:DNA integration"/>
    <property type="evidence" value="ECO:0007669"/>
    <property type="project" value="InterPro"/>
</dbReference>
<dbReference type="EMBL" id="KX130344">
    <property type="protein sequence ID" value="AQN78604.1"/>
    <property type="molecule type" value="Genomic_DNA"/>
</dbReference>
<dbReference type="GeneID" id="31079607"/>
<dbReference type="EMBL" id="KP714104">
    <property type="protein sequence ID" value="AKH40376.1"/>
    <property type="molecule type" value="Genomic_DNA"/>
</dbReference>
<evidence type="ECO:0000256" key="3">
    <source>
        <dbReference type="SAM" id="MobiDB-lite"/>
    </source>
</evidence>
<feature type="region of interest" description="Disordered" evidence="3">
    <location>
        <begin position="372"/>
        <end position="393"/>
    </location>
</feature>
<dbReference type="CDD" id="cd00397">
    <property type="entry name" value="DNA_BRE_C"/>
    <property type="match status" value="1"/>
</dbReference>
<keyword evidence="6" id="KW-1185">Reference proteome</keyword>
<dbReference type="GO" id="GO:0006310">
    <property type="term" value="P:DNA recombination"/>
    <property type="evidence" value="ECO:0007669"/>
    <property type="project" value="UniProtKB-KW"/>
</dbReference>
<keyword evidence="2" id="KW-0233">DNA recombination</keyword>
<dbReference type="RefSeq" id="YP_009346000.1">
    <property type="nucleotide sequence ID" value="NC_033829.1"/>
</dbReference>
<dbReference type="InterPro" id="IPR011010">
    <property type="entry name" value="DNA_brk_join_enz"/>
</dbReference>
<dbReference type="InterPro" id="IPR013762">
    <property type="entry name" value="Integrase-like_cat_sf"/>
</dbReference>
<accession>A0A0F7KLP0</accession>
<dbReference type="KEGG" id="vg:31079607"/>
<evidence type="ECO:0000313" key="5">
    <source>
        <dbReference type="EMBL" id="AQN78604.1"/>
    </source>
</evidence>
<reference evidence="5" key="3">
    <citation type="journal article" date="2021" name="Virus">
        <title>The discovery, distribution and diversity of DNA viruses associated with Drosophila melanogaster in Europe.</title>
        <authorList>
            <person name="Wallace M.A."/>
            <person name="Coffman K.A."/>
            <person name="Gilbert C."/>
            <person name="Ravindran S."/>
            <person name="Albery G.F."/>
            <person name="Abbott J."/>
            <person name="Argyridou E."/>
            <person name="Bellosta P."/>
            <person name="Betancourt A.J."/>
            <person name="Colinet H."/>
            <person name="Eric K."/>
            <person name="Glaser-Schmitt A."/>
            <person name="Grath S."/>
            <person name="Jelic M."/>
            <person name="Kankare M."/>
            <person name="Kozeretska I."/>
            <person name="Loeschcke V."/>
            <person name="Montchamp-Moreau C."/>
            <person name="Ometto L."/>
            <person name="Onder B.S."/>
            <person name="Orengo D.J."/>
            <person name="Parsch J."/>
            <person name="Pascual M."/>
            <person name="Patenkovic A."/>
            <person name="Puerma E."/>
            <person name="Ritchie M.G."/>
            <person name="Rota-Stabelli O."/>
            <person name="Schou M.F."/>
            <person name="Serga S.V."/>
            <person name="Stamenkovic-Radak M."/>
            <person name="Tanaskovic M."/>
            <person name="Veselinovic M.S."/>
            <person name="Vieira J."/>
            <person name="Vieira C.P."/>
            <person name="Kapun M."/>
            <person name="Flatt T."/>
            <person name="Gonzalez J."/>
            <person name="Staubach F."/>
            <person name="Obbard D.J."/>
        </authorList>
    </citation>
    <scope>NUCLEOTIDE SEQUENCE</scope>
    <source>
        <strain evidence="5">DrosEU46_Kharkiv_2014</strain>
    </source>
</reference>
<dbReference type="SUPFAM" id="SSF56349">
    <property type="entry name" value="DNA breaking-rejoining enzymes"/>
    <property type="match status" value="1"/>
</dbReference>
<reference evidence="4" key="1">
    <citation type="journal article" date="2015" name="PLoS Biol.">
        <title>The Discovery, Distribution, and Evolution of Viruses Associated with Drosophila melanogaster.</title>
        <authorList>
            <person name="Webster C.L."/>
            <person name="Waldron F.M."/>
            <person name="Robertson S."/>
            <person name="Crowson D."/>
            <person name="Ferrari G."/>
            <person name="Quintana J.F."/>
            <person name="Brouqui J.M."/>
            <person name="Bayne E.H."/>
            <person name="Longdon B."/>
            <person name="Buck A.H."/>
            <person name="Lazzaro B.P."/>
            <person name="Akorli J."/>
            <person name="Haddrill P.R."/>
            <person name="Obbard D.J."/>
        </authorList>
    </citation>
    <scope>NUCLEOTIDE SEQUENCE</scope>
</reference>
<organism evidence="4">
    <name type="scientific">Kallithea virus</name>
    <dbReference type="NCBI Taxonomy" id="1654582"/>
    <lineage>
        <taxon>Viruses</taxon>
        <taxon>Viruses incertae sedis</taxon>
        <taxon>Naldaviricetes</taxon>
        <taxon>Lefavirales</taxon>
        <taxon>Nudiviridae</taxon>
        <taxon>Alphanudivirus</taxon>
        <taxon>Alphanudivirus dromelanogasteris</taxon>
    </lineage>
</organism>
<dbReference type="OrthoDB" id="7412at10239"/>
<reference evidence="6" key="2">
    <citation type="submission" date="2016-04" db="EMBL/GenBank/DDBJ databases">
        <title>The complete genome of Kallithea virus.</title>
        <authorList>
            <consortium name="DrosEU Consortium"/>
            <person name="Obbard D.J."/>
            <person name="Serga S."/>
            <person name="Kozeretska I."/>
            <person name="Waldron F.M."/>
            <person name="Webster C.L."/>
            <person name="Staubach F."/>
        </authorList>
    </citation>
    <scope>NUCLEOTIDE SEQUENCE [LARGE SCALE GENOMIC DNA]</scope>
</reference>
<evidence type="ECO:0000313" key="4">
    <source>
        <dbReference type="EMBL" id="AKH40376.1"/>
    </source>
</evidence>
<dbReference type="Gene3D" id="1.10.443.10">
    <property type="entry name" value="Intergrase catalytic core"/>
    <property type="match status" value="1"/>
</dbReference>
<evidence type="ECO:0000256" key="2">
    <source>
        <dbReference type="ARBA" id="ARBA00023172"/>
    </source>
</evidence>
<evidence type="ECO:0000313" key="6">
    <source>
        <dbReference type="Proteomes" id="UP000204438"/>
    </source>
</evidence>